<evidence type="ECO:0000313" key="1">
    <source>
        <dbReference type="EMBL" id="CAI9267277.1"/>
    </source>
</evidence>
<keyword evidence="2" id="KW-1185">Reference proteome</keyword>
<dbReference type="EMBL" id="OX465077">
    <property type="protein sequence ID" value="CAI9267277.1"/>
    <property type="molecule type" value="Genomic_DNA"/>
</dbReference>
<organism evidence="1 2">
    <name type="scientific">Lactuca saligna</name>
    <name type="common">Willowleaf lettuce</name>
    <dbReference type="NCBI Taxonomy" id="75948"/>
    <lineage>
        <taxon>Eukaryota</taxon>
        <taxon>Viridiplantae</taxon>
        <taxon>Streptophyta</taxon>
        <taxon>Embryophyta</taxon>
        <taxon>Tracheophyta</taxon>
        <taxon>Spermatophyta</taxon>
        <taxon>Magnoliopsida</taxon>
        <taxon>eudicotyledons</taxon>
        <taxon>Gunneridae</taxon>
        <taxon>Pentapetalae</taxon>
        <taxon>asterids</taxon>
        <taxon>campanulids</taxon>
        <taxon>Asterales</taxon>
        <taxon>Asteraceae</taxon>
        <taxon>Cichorioideae</taxon>
        <taxon>Cichorieae</taxon>
        <taxon>Lactucinae</taxon>
        <taxon>Lactuca</taxon>
    </lineage>
</organism>
<sequence>MLHVLKPPLVPSSYRYSFYCSKCISNYLYVELFITFREVCRWLCFDADLRFSFVGFFFVFSLRLTCLAEGGTSSDEQHLGNSTNIETATQDVMLCQDVARWILMEITKVYPLYVVYDCLDDLSECFKSNKPYVRSSK</sequence>
<reference evidence="1" key="1">
    <citation type="submission" date="2023-04" db="EMBL/GenBank/DDBJ databases">
        <authorList>
            <person name="Vijverberg K."/>
            <person name="Xiong W."/>
            <person name="Schranz E."/>
        </authorList>
    </citation>
    <scope>NUCLEOTIDE SEQUENCE</scope>
</reference>
<protein>
    <submittedName>
        <fullName evidence="1">Uncharacterized protein</fullName>
    </submittedName>
</protein>
<proteinExistence type="predicted"/>
<accession>A0AA35VQD0</accession>
<gene>
    <name evidence="1" type="ORF">LSALG_LOCUS7773</name>
</gene>
<name>A0AA35VQD0_LACSI</name>
<dbReference type="Proteomes" id="UP001177003">
    <property type="component" value="Chromosome 1"/>
</dbReference>
<dbReference type="AlphaFoldDB" id="A0AA35VQD0"/>
<evidence type="ECO:0000313" key="2">
    <source>
        <dbReference type="Proteomes" id="UP001177003"/>
    </source>
</evidence>